<feature type="transmembrane region" description="Helical" evidence="7">
    <location>
        <begin position="162"/>
        <end position="181"/>
    </location>
</feature>
<dbReference type="RefSeq" id="WP_134751166.1">
    <property type="nucleotide sequence ID" value="NZ_MYFO02000006.1"/>
</dbReference>
<feature type="transmembrane region" description="Helical" evidence="7">
    <location>
        <begin position="361"/>
        <end position="383"/>
    </location>
</feature>
<dbReference type="InterPro" id="IPR011701">
    <property type="entry name" value="MFS"/>
</dbReference>
<organism evidence="9 10">
    <name type="scientific">Paenibacillus athensensis</name>
    <dbReference type="NCBI Taxonomy" id="1967502"/>
    <lineage>
        <taxon>Bacteria</taxon>
        <taxon>Bacillati</taxon>
        <taxon>Bacillota</taxon>
        <taxon>Bacilli</taxon>
        <taxon>Bacillales</taxon>
        <taxon>Paenibacillaceae</taxon>
        <taxon>Paenibacillus</taxon>
    </lineage>
</organism>
<gene>
    <name evidence="9" type="ORF">B5M42_07090</name>
</gene>
<evidence type="ECO:0000256" key="5">
    <source>
        <dbReference type="ARBA" id="ARBA00022989"/>
    </source>
</evidence>
<evidence type="ECO:0000313" key="9">
    <source>
        <dbReference type="EMBL" id="TFE89848.1"/>
    </source>
</evidence>
<feature type="transmembrane region" description="Helical" evidence="7">
    <location>
        <begin position="278"/>
        <end position="296"/>
    </location>
</feature>
<feature type="transmembrane region" description="Helical" evidence="7">
    <location>
        <begin position="77"/>
        <end position="96"/>
    </location>
</feature>
<evidence type="ECO:0000313" key="10">
    <source>
        <dbReference type="Proteomes" id="UP000298246"/>
    </source>
</evidence>
<dbReference type="AlphaFoldDB" id="A0A4Y8Q6P1"/>
<dbReference type="InterPro" id="IPR036259">
    <property type="entry name" value="MFS_trans_sf"/>
</dbReference>
<feature type="transmembrane region" description="Helical" evidence="7">
    <location>
        <begin position="102"/>
        <end position="123"/>
    </location>
</feature>
<feature type="transmembrane region" description="Helical" evidence="7">
    <location>
        <begin position="7"/>
        <end position="25"/>
    </location>
</feature>
<dbReference type="GO" id="GO:0005886">
    <property type="term" value="C:plasma membrane"/>
    <property type="evidence" value="ECO:0007669"/>
    <property type="project" value="UniProtKB-SubCell"/>
</dbReference>
<keyword evidence="3" id="KW-0813">Transport</keyword>
<dbReference type="SUPFAM" id="SSF103473">
    <property type="entry name" value="MFS general substrate transporter"/>
    <property type="match status" value="1"/>
</dbReference>
<sequence length="392" mass="41594">MDPLKRIVAIGAASYWINGATYVAWGAVLTELLAHYGKSYSSGGLLVFNLFLGFLSGVLSMPLLARRIGSRASISGCYALLAAAALTTALLPPWPVAVTLPFAAGFAFGLTEASVSTFVLLAADRKQADAFSKLEVAYGAGAMMTPLLSSLLIAGGLWRGSFLALGAGTLVIAWLWSRLSFGPHDARLAYRPAEARTMAAAPAWTRRSALFFALLLLVFFLYVGLENVLVNFLPSLFRDRLHASTSLSTLTVSFYWLTMVVGRLFAGRLAEKVSYWRYLFIAYAGSLAIVLLWMPMASIGLSFALVLLLGLLMSGMFAIGIIYANAMLPGRTEQTTSLLIAAGGLGGSLLPLATGPAMDRWGVGSSLTVVAGGLLLALLLLLLSRGTLSPHE</sequence>
<reference evidence="9 10" key="1">
    <citation type="submission" date="2017-03" db="EMBL/GenBank/DDBJ databases">
        <title>Isolation of Levoglucosan Utilizing Bacteria.</title>
        <authorList>
            <person name="Arya A.S."/>
        </authorList>
    </citation>
    <scope>NUCLEOTIDE SEQUENCE [LARGE SCALE GENOMIC DNA]</scope>
    <source>
        <strain evidence="9 10">MEC069</strain>
    </source>
</reference>
<evidence type="ECO:0000256" key="1">
    <source>
        <dbReference type="ARBA" id="ARBA00004651"/>
    </source>
</evidence>
<dbReference type="InterPro" id="IPR051788">
    <property type="entry name" value="MFS_Transporter"/>
</dbReference>
<dbReference type="GO" id="GO:0022857">
    <property type="term" value="F:transmembrane transporter activity"/>
    <property type="evidence" value="ECO:0007669"/>
    <property type="project" value="InterPro"/>
</dbReference>
<feature type="transmembrane region" description="Helical" evidence="7">
    <location>
        <begin position="45"/>
        <end position="65"/>
    </location>
</feature>
<keyword evidence="6 7" id="KW-0472">Membrane</keyword>
<dbReference type="PANTHER" id="PTHR23514:SF3">
    <property type="entry name" value="BYPASS OF STOP CODON PROTEIN 6"/>
    <property type="match status" value="1"/>
</dbReference>
<protein>
    <recommendedName>
        <fullName evidence="8">Major facilitator superfamily (MFS) profile domain-containing protein</fullName>
    </recommendedName>
</protein>
<feature type="transmembrane region" description="Helical" evidence="7">
    <location>
        <begin position="302"/>
        <end position="324"/>
    </location>
</feature>
<feature type="transmembrane region" description="Helical" evidence="7">
    <location>
        <begin position="336"/>
        <end position="355"/>
    </location>
</feature>
<dbReference type="Gene3D" id="1.20.1250.20">
    <property type="entry name" value="MFS general substrate transporter like domains"/>
    <property type="match status" value="2"/>
</dbReference>
<evidence type="ECO:0000256" key="6">
    <source>
        <dbReference type="ARBA" id="ARBA00023136"/>
    </source>
</evidence>
<keyword evidence="5 7" id="KW-1133">Transmembrane helix</keyword>
<feature type="transmembrane region" description="Helical" evidence="7">
    <location>
        <begin position="135"/>
        <end position="156"/>
    </location>
</feature>
<keyword evidence="4 7" id="KW-0812">Transmembrane</keyword>
<name>A0A4Y8Q6P1_9BACL</name>
<accession>A0A4Y8Q6P1</accession>
<dbReference type="Proteomes" id="UP000298246">
    <property type="component" value="Unassembled WGS sequence"/>
</dbReference>
<evidence type="ECO:0000256" key="2">
    <source>
        <dbReference type="ARBA" id="ARBA00008335"/>
    </source>
</evidence>
<comment type="caution">
    <text evidence="9">The sequence shown here is derived from an EMBL/GenBank/DDBJ whole genome shotgun (WGS) entry which is preliminary data.</text>
</comment>
<evidence type="ECO:0000256" key="4">
    <source>
        <dbReference type="ARBA" id="ARBA00022692"/>
    </source>
</evidence>
<feature type="domain" description="Major facilitator superfamily (MFS) profile" evidence="8">
    <location>
        <begin position="7"/>
        <end position="389"/>
    </location>
</feature>
<dbReference type="OrthoDB" id="1674541at2"/>
<dbReference type="PANTHER" id="PTHR23514">
    <property type="entry name" value="BYPASS OF STOP CODON PROTEIN 6"/>
    <property type="match status" value="1"/>
</dbReference>
<comment type="subcellular location">
    <subcellularLocation>
        <location evidence="1">Cell membrane</location>
        <topology evidence="1">Multi-pass membrane protein</topology>
    </subcellularLocation>
</comment>
<dbReference type="PROSITE" id="PS50850">
    <property type="entry name" value="MFS"/>
    <property type="match status" value="1"/>
</dbReference>
<evidence type="ECO:0000259" key="8">
    <source>
        <dbReference type="PROSITE" id="PS50850"/>
    </source>
</evidence>
<comment type="similarity">
    <text evidence="2">Belongs to the major facilitator superfamily.</text>
</comment>
<keyword evidence="10" id="KW-1185">Reference proteome</keyword>
<evidence type="ECO:0000256" key="7">
    <source>
        <dbReference type="SAM" id="Phobius"/>
    </source>
</evidence>
<dbReference type="InterPro" id="IPR020846">
    <property type="entry name" value="MFS_dom"/>
</dbReference>
<feature type="transmembrane region" description="Helical" evidence="7">
    <location>
        <begin position="245"/>
        <end position="266"/>
    </location>
</feature>
<evidence type="ECO:0000256" key="3">
    <source>
        <dbReference type="ARBA" id="ARBA00022448"/>
    </source>
</evidence>
<dbReference type="Pfam" id="PF07690">
    <property type="entry name" value="MFS_1"/>
    <property type="match status" value="1"/>
</dbReference>
<feature type="transmembrane region" description="Helical" evidence="7">
    <location>
        <begin position="208"/>
        <end position="225"/>
    </location>
</feature>
<proteinExistence type="inferred from homology"/>
<dbReference type="EMBL" id="MYFO01000006">
    <property type="protein sequence ID" value="TFE89848.1"/>
    <property type="molecule type" value="Genomic_DNA"/>
</dbReference>